<dbReference type="STRING" id="629741.GCWU000324_00890"/>
<evidence type="ECO:0000313" key="2">
    <source>
        <dbReference type="Proteomes" id="UP000003009"/>
    </source>
</evidence>
<dbReference type="HOGENOM" id="CLU_3136670_0_0_4"/>
<sequence>MMCGATPFPTKSIQTSSNFISPSLIPPPNPYKIPLKPCKIRPFHTSQLS</sequence>
<evidence type="ECO:0000313" key="1">
    <source>
        <dbReference type="EMBL" id="EEP68979.1"/>
    </source>
</evidence>
<name>C4GFH4_9NEIS</name>
<proteinExistence type="predicted"/>
<accession>C4GFH4</accession>
<dbReference type="EMBL" id="ACJW02000002">
    <property type="protein sequence ID" value="EEP68979.1"/>
    <property type="molecule type" value="Genomic_DNA"/>
</dbReference>
<organism evidence="1 2">
    <name type="scientific">Kingella oralis ATCC 51147</name>
    <dbReference type="NCBI Taxonomy" id="629741"/>
    <lineage>
        <taxon>Bacteria</taxon>
        <taxon>Pseudomonadati</taxon>
        <taxon>Pseudomonadota</taxon>
        <taxon>Betaproteobacteria</taxon>
        <taxon>Neisseriales</taxon>
        <taxon>Neisseriaceae</taxon>
        <taxon>Kingella</taxon>
    </lineage>
</organism>
<gene>
    <name evidence="1" type="ORF">GCWU000324_00890</name>
</gene>
<reference evidence="1" key="1">
    <citation type="submission" date="2009-04" db="EMBL/GenBank/DDBJ databases">
        <authorList>
            <person name="Weinstock G."/>
            <person name="Sodergren E."/>
            <person name="Clifton S."/>
            <person name="Fulton L."/>
            <person name="Fulton B."/>
            <person name="Courtney L."/>
            <person name="Fronick C."/>
            <person name="Harrison M."/>
            <person name="Strong C."/>
            <person name="Farmer C."/>
            <person name="Delahaunty K."/>
            <person name="Markovic C."/>
            <person name="Hall O."/>
            <person name="Minx P."/>
            <person name="Tomlinson C."/>
            <person name="Mitreva M."/>
            <person name="Nelson J."/>
            <person name="Hou S."/>
            <person name="Wollam A."/>
            <person name="Pepin K.H."/>
            <person name="Johnson M."/>
            <person name="Bhonagiri V."/>
            <person name="Nash W.E."/>
            <person name="Warren W."/>
            <person name="Chinwalla A."/>
            <person name="Mardis E.R."/>
            <person name="Wilson R.K."/>
        </authorList>
    </citation>
    <scope>NUCLEOTIDE SEQUENCE [LARGE SCALE GENOMIC DNA]</scope>
    <source>
        <strain evidence="1">ATCC 51147</strain>
    </source>
</reference>
<dbReference type="Proteomes" id="UP000003009">
    <property type="component" value="Unassembled WGS sequence"/>
</dbReference>
<dbReference type="AlphaFoldDB" id="C4GFH4"/>
<protein>
    <submittedName>
        <fullName evidence="1">Uncharacterized protein</fullName>
    </submittedName>
</protein>
<keyword evidence="2" id="KW-1185">Reference proteome</keyword>
<comment type="caution">
    <text evidence="1">The sequence shown here is derived from an EMBL/GenBank/DDBJ whole genome shotgun (WGS) entry which is preliminary data.</text>
</comment>